<gene>
    <name evidence="1" type="ORF">M422DRAFT_256207</name>
</gene>
<dbReference type="EMBL" id="KN837141">
    <property type="protein sequence ID" value="KIJ40785.1"/>
    <property type="molecule type" value="Genomic_DNA"/>
</dbReference>
<dbReference type="Proteomes" id="UP000054279">
    <property type="component" value="Unassembled WGS sequence"/>
</dbReference>
<dbReference type="AlphaFoldDB" id="A0A0C9VR40"/>
<organism evidence="1 2">
    <name type="scientific">Sphaerobolus stellatus (strain SS14)</name>
    <dbReference type="NCBI Taxonomy" id="990650"/>
    <lineage>
        <taxon>Eukaryota</taxon>
        <taxon>Fungi</taxon>
        <taxon>Dikarya</taxon>
        <taxon>Basidiomycota</taxon>
        <taxon>Agaricomycotina</taxon>
        <taxon>Agaricomycetes</taxon>
        <taxon>Phallomycetidae</taxon>
        <taxon>Geastrales</taxon>
        <taxon>Sphaerobolaceae</taxon>
        <taxon>Sphaerobolus</taxon>
    </lineage>
</organism>
<evidence type="ECO:0000313" key="2">
    <source>
        <dbReference type="Proteomes" id="UP000054279"/>
    </source>
</evidence>
<reference evidence="1 2" key="1">
    <citation type="submission" date="2014-06" db="EMBL/GenBank/DDBJ databases">
        <title>Evolutionary Origins and Diversification of the Mycorrhizal Mutualists.</title>
        <authorList>
            <consortium name="DOE Joint Genome Institute"/>
            <consortium name="Mycorrhizal Genomics Consortium"/>
            <person name="Kohler A."/>
            <person name="Kuo A."/>
            <person name="Nagy L.G."/>
            <person name="Floudas D."/>
            <person name="Copeland A."/>
            <person name="Barry K.W."/>
            <person name="Cichocki N."/>
            <person name="Veneault-Fourrey C."/>
            <person name="LaButti K."/>
            <person name="Lindquist E.A."/>
            <person name="Lipzen A."/>
            <person name="Lundell T."/>
            <person name="Morin E."/>
            <person name="Murat C."/>
            <person name="Riley R."/>
            <person name="Ohm R."/>
            <person name="Sun H."/>
            <person name="Tunlid A."/>
            <person name="Henrissat B."/>
            <person name="Grigoriev I.V."/>
            <person name="Hibbett D.S."/>
            <person name="Martin F."/>
        </authorList>
    </citation>
    <scope>NUCLEOTIDE SEQUENCE [LARGE SCALE GENOMIC DNA]</scope>
    <source>
        <strain evidence="1 2">SS14</strain>
    </source>
</reference>
<proteinExistence type="predicted"/>
<protein>
    <submittedName>
        <fullName evidence="1">Unplaced genomic scaffold SPHSTscaffold_66, whole genome shotgun sequence</fullName>
    </submittedName>
</protein>
<name>A0A0C9VR40_SPHS4</name>
<accession>A0A0C9VR40</accession>
<sequence>MNLRLVEPPFVVADGQMIVLINPRIFNAAAYEAHLSNVRLVDSHICKASTYEAHLSNVKLVDPHTCKASAYQQVHIKCIYSNMRLVDPHICKASAYQVHLFKYALDMHLLSITVRIEEPTSVETGWGTSICPSLSGGCLLLRSFPFSLHHLLTPSEPQDPEDSHAHPAIVWPAGTSLTAAAPILPLHSLIFPYPVILHDEGTPLNPGIQLFH</sequence>
<dbReference type="HOGENOM" id="CLU_1300384_0_0_1"/>
<evidence type="ECO:0000313" key="1">
    <source>
        <dbReference type="EMBL" id="KIJ40785.1"/>
    </source>
</evidence>
<keyword evidence="2" id="KW-1185">Reference proteome</keyword>